<organism evidence="2 3">
    <name type="scientific">Faecalibacter macacae</name>
    <dbReference type="NCBI Taxonomy" id="1859289"/>
    <lineage>
        <taxon>Bacteria</taxon>
        <taxon>Pseudomonadati</taxon>
        <taxon>Bacteroidota</taxon>
        <taxon>Flavobacteriia</taxon>
        <taxon>Flavobacteriales</taxon>
        <taxon>Weeksellaceae</taxon>
        <taxon>Faecalibacter</taxon>
    </lineage>
</organism>
<evidence type="ECO:0000256" key="1">
    <source>
        <dbReference type="SAM" id="Coils"/>
    </source>
</evidence>
<protein>
    <recommendedName>
        <fullName evidence="4">Cell envelope biogenesis protein OmpA</fullName>
    </recommendedName>
</protein>
<dbReference type="AlphaFoldDB" id="A0A3L9MFU7"/>
<keyword evidence="1" id="KW-0175">Coiled coil</keyword>
<gene>
    <name evidence="2" type="ORF">EAH69_03075</name>
</gene>
<keyword evidence="3" id="KW-1185">Reference proteome</keyword>
<evidence type="ECO:0000313" key="3">
    <source>
        <dbReference type="Proteomes" id="UP000275348"/>
    </source>
</evidence>
<proteinExistence type="predicted"/>
<dbReference type="OrthoDB" id="1440386at2"/>
<dbReference type="PROSITE" id="PS51257">
    <property type="entry name" value="PROKAR_LIPOPROTEIN"/>
    <property type="match status" value="1"/>
</dbReference>
<evidence type="ECO:0008006" key="4">
    <source>
        <dbReference type="Google" id="ProtNLM"/>
    </source>
</evidence>
<feature type="coiled-coil region" evidence="1">
    <location>
        <begin position="44"/>
        <end position="145"/>
    </location>
</feature>
<accession>A0A3L9MFU7</accession>
<dbReference type="RefSeq" id="WP_121933729.1">
    <property type="nucleotide sequence ID" value="NZ_RDOJ01000003.1"/>
</dbReference>
<sequence length="156" mass="17946">MKKIIFSCIILAGITSCVPQKKFDDLENSYYTSLDEQGKLNKELTLANHTIETLQKDLDKTKKELYVKDTALDNAQKLMKISQSEFEGLLQEMHSALNSSSNKSQTFFNQLTDKEKQVEDLLKSQKDLEAKIEAQNNEILNLKKQIFVKEIQDQVK</sequence>
<dbReference type="EMBL" id="RDOJ01000003">
    <property type="protein sequence ID" value="RLZ11920.1"/>
    <property type="molecule type" value="Genomic_DNA"/>
</dbReference>
<evidence type="ECO:0000313" key="2">
    <source>
        <dbReference type="EMBL" id="RLZ11920.1"/>
    </source>
</evidence>
<dbReference type="Proteomes" id="UP000275348">
    <property type="component" value="Unassembled WGS sequence"/>
</dbReference>
<comment type="caution">
    <text evidence="2">The sequence shown here is derived from an EMBL/GenBank/DDBJ whole genome shotgun (WGS) entry which is preliminary data.</text>
</comment>
<name>A0A3L9MFU7_9FLAO</name>
<reference evidence="2 3" key="1">
    <citation type="submission" date="2018-10" db="EMBL/GenBank/DDBJ databases">
        <authorList>
            <person name="Chen X."/>
        </authorList>
    </citation>
    <scope>NUCLEOTIDE SEQUENCE [LARGE SCALE GENOMIC DNA]</scope>
    <source>
        <strain evidence="2 3">YIM 102668</strain>
    </source>
</reference>